<dbReference type="PaxDb" id="515619-EUBREC_0762"/>
<protein>
    <submittedName>
        <fullName evidence="1">Uncharacterized protein</fullName>
    </submittedName>
</protein>
<accession>C4ZEN2</accession>
<dbReference type="EMBL" id="CP001107">
    <property type="protein sequence ID" value="ACR74548.1"/>
    <property type="molecule type" value="Genomic_DNA"/>
</dbReference>
<reference evidence="1 3" key="1">
    <citation type="journal article" date="2009" name="Proc. Natl. Acad. Sci. U.S.A.">
        <title>Characterizing a model human gut microbiota composed of members of its two dominant bacterial phyla.</title>
        <authorList>
            <person name="Mahowald M.A."/>
            <person name="Rey F.E."/>
            <person name="Seedorf H."/>
            <person name="Turnbaugh P.J."/>
            <person name="Fulton R.S."/>
            <person name="Wollam A."/>
            <person name="Shah N."/>
            <person name="Wang C."/>
            <person name="Magrini V."/>
            <person name="Wilson R.K."/>
            <person name="Cantarel B.L."/>
            <person name="Coutinho P.M."/>
            <person name="Henrissat B."/>
            <person name="Crock L.W."/>
            <person name="Russell A."/>
            <person name="Verberkmoes N.C."/>
            <person name="Hettich R.L."/>
            <person name="Gordon J.I."/>
        </authorList>
    </citation>
    <scope>NUCLEOTIDE SEQUENCE [LARGE SCALE GENOMIC DNA]</scope>
    <source>
        <strain evidence="1">ATCC 33656</strain>
        <strain evidence="3">ATCC 33656 / DSM 3377 / JCM 17463 / KCTC 5835 / LMG 30912 / VPI 0990</strain>
    </source>
</reference>
<evidence type="ECO:0000313" key="3">
    <source>
        <dbReference type="Proteomes" id="UP000001477"/>
    </source>
</evidence>
<name>C4ZEN2_AGARV</name>
<proteinExistence type="predicted"/>
<dbReference type="Proteomes" id="UP000001477">
    <property type="component" value="Chromosome"/>
</dbReference>
<organism evidence="1 3">
    <name type="scientific">Agathobacter rectalis (strain ATCC 33656 / DSM 3377 / JCM 17463 / KCTC 5835 / VPI 0990)</name>
    <name type="common">Eubacterium rectale</name>
    <dbReference type="NCBI Taxonomy" id="515619"/>
    <lineage>
        <taxon>Bacteria</taxon>
        <taxon>Bacillati</taxon>
        <taxon>Bacillota</taxon>
        <taxon>Clostridia</taxon>
        <taxon>Lachnospirales</taxon>
        <taxon>Lachnospiraceae</taxon>
        <taxon>Agathobacter</taxon>
    </lineage>
</organism>
<gene>
    <name evidence="1" type="ordered locus">EUBREC_0762</name>
    <name evidence="2" type="ordered locus">EUBREC_2734</name>
</gene>
<dbReference type="KEGG" id="ere:EUBREC_0762"/>
<dbReference type="KEGG" id="ere:EUBREC_2734"/>
<dbReference type="EMBL" id="CP001107">
    <property type="protein sequence ID" value="ACR76464.1"/>
    <property type="molecule type" value="Genomic_DNA"/>
</dbReference>
<sequence length="42" mass="5087">MLIHKSSPILWWKGFFSFFPLFHQLNYKKISLQTGEFQLTNL</sequence>
<evidence type="ECO:0000313" key="2">
    <source>
        <dbReference type="EMBL" id="ACR76464.1"/>
    </source>
</evidence>
<dbReference type="AlphaFoldDB" id="C4ZEN2"/>
<evidence type="ECO:0000313" key="1">
    <source>
        <dbReference type="EMBL" id="ACR74548.1"/>
    </source>
</evidence>
<dbReference type="HOGENOM" id="CLU_3251698_0_0_9"/>